<organism evidence="2 3">
    <name type="scientific">Lingula anatina</name>
    <name type="common">Brachiopod</name>
    <name type="synonym">Lingula unguis</name>
    <dbReference type="NCBI Taxonomy" id="7574"/>
    <lineage>
        <taxon>Eukaryota</taxon>
        <taxon>Metazoa</taxon>
        <taxon>Spiralia</taxon>
        <taxon>Lophotrochozoa</taxon>
        <taxon>Brachiopoda</taxon>
        <taxon>Linguliformea</taxon>
        <taxon>Lingulata</taxon>
        <taxon>Lingulida</taxon>
        <taxon>Linguloidea</taxon>
        <taxon>Lingulidae</taxon>
        <taxon>Lingula</taxon>
    </lineage>
</organism>
<dbReference type="CDD" id="cd04301">
    <property type="entry name" value="NAT_SF"/>
    <property type="match status" value="1"/>
</dbReference>
<reference evidence="3" key="1">
    <citation type="submission" date="2025-08" db="UniProtKB">
        <authorList>
            <consortium name="RefSeq"/>
        </authorList>
    </citation>
    <scope>IDENTIFICATION</scope>
    <source>
        <tissue evidence="3">Gonads</tissue>
    </source>
</reference>
<dbReference type="PANTHER" id="PTHR47237:SF1">
    <property type="entry name" value="SLL0310 PROTEIN"/>
    <property type="match status" value="1"/>
</dbReference>
<proteinExistence type="predicted"/>
<dbReference type="Proteomes" id="UP000085678">
    <property type="component" value="Unplaced"/>
</dbReference>
<protein>
    <submittedName>
        <fullName evidence="3">Uncharacterized protein LOC106165730</fullName>
    </submittedName>
</protein>
<dbReference type="Gene3D" id="3.40.630.30">
    <property type="match status" value="1"/>
</dbReference>
<feature type="domain" description="N-acetyltransferase" evidence="1">
    <location>
        <begin position="16"/>
        <end position="160"/>
    </location>
</feature>
<dbReference type="InParanoid" id="A0A1S3INN5"/>
<keyword evidence="2" id="KW-1185">Reference proteome</keyword>
<name>A0A1S3INN5_LINAN</name>
<dbReference type="SUPFAM" id="SSF55729">
    <property type="entry name" value="Acyl-CoA N-acyltransferases (Nat)"/>
    <property type="match status" value="1"/>
</dbReference>
<dbReference type="InterPro" id="IPR016181">
    <property type="entry name" value="Acyl_CoA_acyltransferase"/>
</dbReference>
<evidence type="ECO:0000313" key="2">
    <source>
        <dbReference type="Proteomes" id="UP000085678"/>
    </source>
</evidence>
<evidence type="ECO:0000313" key="3">
    <source>
        <dbReference type="RefSeq" id="XP_013399511.2"/>
    </source>
</evidence>
<dbReference type="PROSITE" id="PS51186">
    <property type="entry name" value="GNAT"/>
    <property type="match status" value="1"/>
</dbReference>
<dbReference type="InterPro" id="IPR052729">
    <property type="entry name" value="Acyl/Acetyltrans_Enzymes"/>
</dbReference>
<accession>A0A1S3INN5</accession>
<dbReference type="InterPro" id="IPR000182">
    <property type="entry name" value="GNAT_dom"/>
</dbReference>
<dbReference type="AlphaFoldDB" id="A0A1S3INN5"/>
<dbReference type="Pfam" id="PF00583">
    <property type="entry name" value="Acetyltransf_1"/>
    <property type="match status" value="1"/>
</dbReference>
<dbReference type="RefSeq" id="XP_013399511.2">
    <property type="nucleotide sequence ID" value="XM_013544057.2"/>
</dbReference>
<gene>
    <name evidence="3" type="primary">LOC106165730</name>
</gene>
<dbReference type="KEGG" id="lak:106165730"/>
<dbReference type="PANTHER" id="PTHR47237">
    <property type="entry name" value="SLL0310 PROTEIN"/>
    <property type="match status" value="1"/>
</dbReference>
<dbReference type="GeneID" id="106165730"/>
<evidence type="ECO:0000259" key="1">
    <source>
        <dbReference type="PROSITE" id="PS51186"/>
    </source>
</evidence>
<sequence>MADTSPKKEHDWTSEVVIRQAQMSDVTGIFNLMKEVQWNFSKDTIATLLKIVEEGGEFIVADLNGLVIGARVVFILDHETASVGFFAVKPEYRGKTVAKQIAARVQSIIGERNLILWSLPPRIAPNMKVGMQLSNGSYCRLFYCRGKLDLTTLSPEQTAGTL</sequence>
<dbReference type="GO" id="GO:0016747">
    <property type="term" value="F:acyltransferase activity, transferring groups other than amino-acyl groups"/>
    <property type="evidence" value="ECO:0007669"/>
    <property type="project" value="InterPro"/>
</dbReference>